<dbReference type="Proteomes" id="UP000015100">
    <property type="component" value="Unassembled WGS sequence"/>
</dbReference>
<dbReference type="Pfam" id="PF04488">
    <property type="entry name" value="Gly_transf_sug"/>
    <property type="match status" value="1"/>
</dbReference>
<proteinExistence type="inferred from homology"/>
<dbReference type="GO" id="GO:0000030">
    <property type="term" value="F:mannosyltransferase activity"/>
    <property type="evidence" value="ECO:0007669"/>
    <property type="project" value="TreeGrafter"/>
</dbReference>
<comment type="caution">
    <text evidence="4">The sequence shown here is derived from an EMBL/GenBank/DDBJ whole genome shotgun (WGS) entry which is preliminary data.</text>
</comment>
<dbReference type="STRING" id="1284197.S8AEY2"/>
<feature type="transmembrane region" description="Helical" evidence="3">
    <location>
        <begin position="23"/>
        <end position="43"/>
    </location>
</feature>
<keyword evidence="2" id="KW-0808">Transferase</keyword>
<evidence type="ECO:0000256" key="1">
    <source>
        <dbReference type="ARBA" id="ARBA00009003"/>
    </source>
</evidence>
<keyword evidence="5" id="KW-1185">Reference proteome</keyword>
<gene>
    <name evidence="4" type="ORF">H072_4470</name>
</gene>
<keyword evidence="3" id="KW-0812">Transmembrane</keyword>
<dbReference type="AlphaFoldDB" id="S8AEY2"/>
<dbReference type="Gene3D" id="3.90.550.20">
    <property type="match status" value="1"/>
</dbReference>
<dbReference type="OMA" id="HFFMAER"/>
<evidence type="ECO:0000256" key="2">
    <source>
        <dbReference type="ARBA" id="ARBA00022679"/>
    </source>
</evidence>
<reference evidence="5" key="2">
    <citation type="submission" date="2013-04" db="EMBL/GenBank/DDBJ databases">
        <title>Genomic mechanisms accounting for the adaptation to parasitism in nematode-trapping fungi.</title>
        <authorList>
            <person name="Ahren D.G."/>
        </authorList>
    </citation>
    <scope>NUCLEOTIDE SEQUENCE [LARGE SCALE GENOMIC DNA]</scope>
    <source>
        <strain evidence="5">CBS 200.50</strain>
    </source>
</reference>
<organism evidence="4 5">
    <name type="scientific">Dactylellina haptotyla (strain CBS 200.50)</name>
    <name type="common">Nematode-trapping fungus</name>
    <name type="synonym">Monacrosporium haptotylum</name>
    <dbReference type="NCBI Taxonomy" id="1284197"/>
    <lineage>
        <taxon>Eukaryota</taxon>
        <taxon>Fungi</taxon>
        <taxon>Dikarya</taxon>
        <taxon>Ascomycota</taxon>
        <taxon>Pezizomycotina</taxon>
        <taxon>Orbiliomycetes</taxon>
        <taxon>Orbiliales</taxon>
        <taxon>Orbiliaceae</taxon>
        <taxon>Dactylellina</taxon>
    </lineage>
</organism>
<evidence type="ECO:0000256" key="3">
    <source>
        <dbReference type="SAM" id="Phobius"/>
    </source>
</evidence>
<name>S8AEY2_DACHA</name>
<dbReference type="SUPFAM" id="SSF53448">
    <property type="entry name" value="Nucleotide-diphospho-sugar transferases"/>
    <property type="match status" value="1"/>
</dbReference>
<dbReference type="GO" id="GO:0016020">
    <property type="term" value="C:membrane"/>
    <property type="evidence" value="ECO:0007669"/>
    <property type="project" value="GOC"/>
</dbReference>
<accession>S8AEY2</accession>
<dbReference type="InterPro" id="IPR029044">
    <property type="entry name" value="Nucleotide-diphossugar_trans"/>
</dbReference>
<evidence type="ECO:0000313" key="4">
    <source>
        <dbReference type="EMBL" id="EPS41615.1"/>
    </source>
</evidence>
<comment type="similarity">
    <text evidence="1">Belongs to the glycosyltransferase 32 family.</text>
</comment>
<evidence type="ECO:0008006" key="6">
    <source>
        <dbReference type="Google" id="ProtNLM"/>
    </source>
</evidence>
<dbReference type="InterPro" id="IPR007577">
    <property type="entry name" value="GlycoTrfase_DXD_sugar-bd_CS"/>
</dbReference>
<reference evidence="4 5" key="1">
    <citation type="journal article" date="2013" name="PLoS Genet.">
        <title>Genomic mechanisms accounting for the adaptation to parasitism in nematode-trapping fungi.</title>
        <authorList>
            <person name="Meerupati T."/>
            <person name="Andersson K.M."/>
            <person name="Friman E."/>
            <person name="Kumar D."/>
            <person name="Tunlid A."/>
            <person name="Ahren D."/>
        </authorList>
    </citation>
    <scope>NUCLEOTIDE SEQUENCE [LARGE SCALE GENOMIC DNA]</scope>
    <source>
        <strain evidence="4 5">CBS 200.50</strain>
    </source>
</reference>
<dbReference type="PANTHER" id="PTHR32385:SF15">
    <property type="entry name" value="INOSITOL PHOSPHOCERAMIDE MANNOSYLTRANSFERASE 1"/>
    <property type="match status" value="1"/>
</dbReference>
<dbReference type="OrthoDB" id="409543at2759"/>
<dbReference type="InterPro" id="IPR051706">
    <property type="entry name" value="Glycosyltransferase_domain"/>
</dbReference>
<dbReference type="PANTHER" id="PTHR32385">
    <property type="entry name" value="MANNOSYL PHOSPHORYLINOSITOL CERAMIDE SYNTHASE"/>
    <property type="match status" value="1"/>
</dbReference>
<keyword evidence="3" id="KW-1133">Transmembrane helix</keyword>
<evidence type="ECO:0000313" key="5">
    <source>
        <dbReference type="Proteomes" id="UP000015100"/>
    </source>
</evidence>
<sequence>MPKLPFGDTMIAPRPTGFWRPRVFAIITILVVGGIVIHQLRYIHEFVLAARLPELIEVLTTCSEPGPGFKPSNEADSHLRWHPEPNIPNVIHQIWKTSNTSTYAPGASRDMWRYVFEPLNYTVKLWPEDEILKLIETKYSWLLPTYNAYPYNIQRADLARLVIVHAEGGMYMDLDVRPRSVQTIQCLQHLGHQAIFASMAGTIGLSNHFFMAERGSSFLQWVLHEAKRRGPTSRWILLPYLQVFWSTGPMMLTSAFHKYAKAYETEDQRLAVLTEGYGKTAFGHQAGRSWHGWDGKFLNYLADSPQLNNLWVNKGSYIGALALYKTKKNH</sequence>
<dbReference type="EMBL" id="AQGS01000231">
    <property type="protein sequence ID" value="EPS41615.1"/>
    <property type="molecule type" value="Genomic_DNA"/>
</dbReference>
<keyword evidence="3" id="KW-0472">Membrane</keyword>
<dbReference type="GO" id="GO:0051999">
    <property type="term" value="P:mannosyl-inositol phosphorylceramide biosynthetic process"/>
    <property type="evidence" value="ECO:0007669"/>
    <property type="project" value="TreeGrafter"/>
</dbReference>
<dbReference type="eggNOG" id="ENOG502SICC">
    <property type="taxonomic scope" value="Eukaryota"/>
</dbReference>
<dbReference type="HOGENOM" id="CLU_036369_1_0_1"/>
<protein>
    <recommendedName>
        <fullName evidence="6">Alpha 1,4-glycosyltransferase domain-containing protein</fullName>
    </recommendedName>
</protein>